<feature type="region of interest" description="Disordered" evidence="1">
    <location>
        <begin position="1"/>
        <end position="24"/>
    </location>
</feature>
<gene>
    <name evidence="2" type="ORF">GN958_ATG12041</name>
</gene>
<feature type="non-terminal residue" evidence="2">
    <location>
        <position position="114"/>
    </location>
</feature>
<protein>
    <submittedName>
        <fullName evidence="2">Uncharacterized protein</fullName>
    </submittedName>
</protein>
<name>A0A8S9UHB1_PHYIN</name>
<organism evidence="2 3">
    <name type="scientific">Phytophthora infestans</name>
    <name type="common">Potato late blight agent</name>
    <name type="synonym">Botrytis infestans</name>
    <dbReference type="NCBI Taxonomy" id="4787"/>
    <lineage>
        <taxon>Eukaryota</taxon>
        <taxon>Sar</taxon>
        <taxon>Stramenopiles</taxon>
        <taxon>Oomycota</taxon>
        <taxon>Peronosporomycetes</taxon>
        <taxon>Peronosporales</taxon>
        <taxon>Peronosporaceae</taxon>
        <taxon>Phytophthora</taxon>
    </lineage>
</organism>
<dbReference type="AlphaFoldDB" id="A0A8S9UHB1"/>
<proteinExistence type="predicted"/>
<accession>A0A8S9UHB1</accession>
<reference evidence="2" key="1">
    <citation type="submission" date="2020-03" db="EMBL/GenBank/DDBJ databases">
        <title>Hybrid Assembly of Korean Phytophthora infestans isolates.</title>
        <authorList>
            <person name="Prokchorchik M."/>
            <person name="Lee Y."/>
            <person name="Seo J."/>
            <person name="Cho J.-H."/>
            <person name="Park Y.-E."/>
            <person name="Jang D.-C."/>
            <person name="Im J.-S."/>
            <person name="Choi J.-G."/>
            <person name="Park H.-J."/>
            <person name="Lee G.-B."/>
            <person name="Lee Y.-G."/>
            <person name="Hong S.-Y."/>
            <person name="Cho K."/>
            <person name="Sohn K.H."/>
        </authorList>
    </citation>
    <scope>NUCLEOTIDE SEQUENCE</scope>
    <source>
        <strain evidence="2">KR_2_A2</strain>
    </source>
</reference>
<sequence>HFTTSEWFVSSQKKDPDEEDPPHRTKAINVVLMKVPKSATAVSQPADIDELLAQHSSCVDPAGPWYRSKLEPSTSCIASSQLVAQLEKLSLLEGQPVEESDDFAVQDIIEETTV</sequence>
<feature type="compositionally biased region" description="Polar residues" evidence="1">
    <location>
        <begin position="1"/>
        <end position="11"/>
    </location>
</feature>
<evidence type="ECO:0000256" key="1">
    <source>
        <dbReference type="SAM" id="MobiDB-lite"/>
    </source>
</evidence>
<evidence type="ECO:0000313" key="2">
    <source>
        <dbReference type="EMBL" id="KAF4138832.1"/>
    </source>
</evidence>
<evidence type="ECO:0000313" key="3">
    <source>
        <dbReference type="Proteomes" id="UP000704712"/>
    </source>
</evidence>
<dbReference type="Proteomes" id="UP000704712">
    <property type="component" value="Unassembled WGS sequence"/>
</dbReference>
<dbReference type="EMBL" id="JAACNO010001630">
    <property type="protein sequence ID" value="KAF4138832.1"/>
    <property type="molecule type" value="Genomic_DNA"/>
</dbReference>
<comment type="caution">
    <text evidence="2">The sequence shown here is derived from an EMBL/GenBank/DDBJ whole genome shotgun (WGS) entry which is preliminary data.</text>
</comment>